<dbReference type="EMBL" id="CATQJL010000112">
    <property type="protein sequence ID" value="CAJ0594020.1"/>
    <property type="molecule type" value="Genomic_DNA"/>
</dbReference>
<name>A0AA36LZ67_CYLNA</name>
<dbReference type="Proteomes" id="UP001176961">
    <property type="component" value="Unassembled WGS sequence"/>
</dbReference>
<feature type="compositionally biased region" description="Low complexity" evidence="1">
    <location>
        <begin position="83"/>
        <end position="96"/>
    </location>
</feature>
<sequence>MKVRRSDKRSHHQGGGTHQLHGNNVSGRRSQSSPPQIRRKVQKKDRPQYIPYYRRFDRRLMRSSSTGTSPEASADERELVFLPRQPSRQRIPSRSITYNSDSTESSSGIDIESALSSRAARVSARTSELMYRVPQIWMTSGLFTVTRGKQKISEFVAKYWAVYTSNVKFFVDHVRTLKHPDVTRHTYATTWKTGSTSRVIYFTVDVSTIIPRKPIQVVCSFPNGEKHRPGTSERSFKSFLNGLYWARMQDVND</sequence>
<dbReference type="AlphaFoldDB" id="A0AA36LZ67"/>
<feature type="compositionally biased region" description="Low complexity" evidence="1">
    <location>
        <begin position="18"/>
        <end position="36"/>
    </location>
</feature>
<feature type="compositionally biased region" description="Polar residues" evidence="1">
    <location>
        <begin position="62"/>
        <end position="71"/>
    </location>
</feature>
<organism evidence="2 3">
    <name type="scientific">Cylicocyclus nassatus</name>
    <name type="common">Nematode worm</name>
    <dbReference type="NCBI Taxonomy" id="53992"/>
    <lineage>
        <taxon>Eukaryota</taxon>
        <taxon>Metazoa</taxon>
        <taxon>Ecdysozoa</taxon>
        <taxon>Nematoda</taxon>
        <taxon>Chromadorea</taxon>
        <taxon>Rhabditida</taxon>
        <taxon>Rhabditina</taxon>
        <taxon>Rhabditomorpha</taxon>
        <taxon>Strongyloidea</taxon>
        <taxon>Strongylidae</taxon>
        <taxon>Cylicocyclus</taxon>
    </lineage>
</organism>
<accession>A0AA36LZ67</accession>
<comment type="caution">
    <text evidence="2">The sequence shown here is derived from an EMBL/GenBank/DDBJ whole genome shotgun (WGS) entry which is preliminary data.</text>
</comment>
<protein>
    <submittedName>
        <fullName evidence="2">Uncharacterized protein</fullName>
    </submittedName>
</protein>
<feature type="region of interest" description="Disordered" evidence="1">
    <location>
        <begin position="1"/>
        <end position="109"/>
    </location>
</feature>
<feature type="compositionally biased region" description="Basic residues" evidence="1">
    <location>
        <begin position="1"/>
        <end position="12"/>
    </location>
</feature>
<feature type="compositionally biased region" description="Polar residues" evidence="1">
    <location>
        <begin position="97"/>
        <end position="108"/>
    </location>
</feature>
<evidence type="ECO:0000256" key="1">
    <source>
        <dbReference type="SAM" id="MobiDB-lite"/>
    </source>
</evidence>
<keyword evidence="3" id="KW-1185">Reference proteome</keyword>
<evidence type="ECO:0000313" key="3">
    <source>
        <dbReference type="Proteomes" id="UP001176961"/>
    </source>
</evidence>
<proteinExistence type="predicted"/>
<gene>
    <name evidence="2" type="ORF">CYNAS_LOCUS6003</name>
</gene>
<evidence type="ECO:0000313" key="2">
    <source>
        <dbReference type="EMBL" id="CAJ0594020.1"/>
    </source>
</evidence>
<reference evidence="2" key="1">
    <citation type="submission" date="2023-07" db="EMBL/GenBank/DDBJ databases">
        <authorList>
            <consortium name="CYATHOMIX"/>
        </authorList>
    </citation>
    <scope>NUCLEOTIDE SEQUENCE</scope>
    <source>
        <strain evidence="2">N/A</strain>
    </source>
</reference>